<evidence type="ECO:0000313" key="2">
    <source>
        <dbReference type="EMBL" id="CAG9614988.1"/>
    </source>
</evidence>
<dbReference type="Gene3D" id="3.60.10.10">
    <property type="entry name" value="Endonuclease/exonuclease/phosphatase"/>
    <property type="match status" value="1"/>
</dbReference>
<organism evidence="2 3">
    <name type="scientific">Bacillus rhizoplanae</name>
    <dbReference type="NCBI Taxonomy" id="2880966"/>
    <lineage>
        <taxon>Bacteria</taxon>
        <taxon>Bacillati</taxon>
        <taxon>Bacillota</taxon>
        <taxon>Bacilli</taxon>
        <taxon>Bacillales</taxon>
        <taxon>Bacillaceae</taxon>
        <taxon>Bacillus</taxon>
    </lineage>
</organism>
<dbReference type="Pfam" id="PF03372">
    <property type="entry name" value="Exo_endo_phos"/>
    <property type="match status" value="1"/>
</dbReference>
<dbReference type="InterPro" id="IPR036691">
    <property type="entry name" value="Endo/exonu/phosph_ase_sf"/>
</dbReference>
<gene>
    <name evidence="2" type="ORF">BACCIP111899_04222</name>
</gene>
<dbReference type="Proteomes" id="UP000789423">
    <property type="component" value="Unassembled WGS sequence"/>
</dbReference>
<name>A0ABM8YGM4_9BACI</name>
<dbReference type="PANTHER" id="PTHR14859:SF15">
    <property type="entry name" value="ENDONUCLEASE_EXONUCLEASE_PHOSPHATASE DOMAIN-CONTAINING PROTEIN"/>
    <property type="match status" value="1"/>
</dbReference>
<dbReference type="EMBL" id="CAKJTI010000048">
    <property type="protein sequence ID" value="CAG9614988.1"/>
    <property type="molecule type" value="Genomic_DNA"/>
</dbReference>
<evidence type="ECO:0000259" key="1">
    <source>
        <dbReference type="Pfam" id="PF03372"/>
    </source>
</evidence>
<sequence length="296" mass="33693">MFKKSFIFAFILLLSIIPMFSYNSKTFAAEPPVFERGNEVGIKVMSYNIHHGEGTDAILDLKRIADVIKQSDADIIGLQEVDNHFSQRSNFEDQAKWLANYLGMHYAYAANLDYEPLKEGEHRRQYGTAVLSKYPILSSQNHLLTNIPYPVNPTEQRGLLETVINVKGNHIHFYNTHLDHRRAEQRDLQIREILDIAKQKEGTKIFAGDFNAVPESAEILKMTAQYKDVFAELGQNEDYTIPSDKPTSRIDYIFTSEDVKIRTGEVIDTLASDHLPITTELVLTKKTPFNNGVGKN</sequence>
<evidence type="ECO:0000313" key="3">
    <source>
        <dbReference type="Proteomes" id="UP000789423"/>
    </source>
</evidence>
<dbReference type="InterPro" id="IPR005135">
    <property type="entry name" value="Endo/exonuclease/phosphatase"/>
</dbReference>
<feature type="domain" description="Endonuclease/exonuclease/phosphatase" evidence="1">
    <location>
        <begin position="45"/>
        <end position="274"/>
    </location>
</feature>
<dbReference type="InterPro" id="IPR051916">
    <property type="entry name" value="GPI-anchor_lipid_remodeler"/>
</dbReference>
<protein>
    <recommendedName>
        <fullName evidence="1">Endonuclease/exonuclease/phosphatase domain-containing protein</fullName>
    </recommendedName>
</protein>
<comment type="caution">
    <text evidence="2">The sequence shown here is derived from an EMBL/GenBank/DDBJ whole genome shotgun (WGS) entry which is preliminary data.</text>
</comment>
<accession>A0ABM8YGM4</accession>
<keyword evidence="3" id="KW-1185">Reference proteome</keyword>
<dbReference type="SUPFAM" id="SSF56219">
    <property type="entry name" value="DNase I-like"/>
    <property type="match status" value="1"/>
</dbReference>
<reference evidence="2 3" key="1">
    <citation type="submission" date="2021-10" db="EMBL/GenBank/DDBJ databases">
        <authorList>
            <person name="Criscuolo A."/>
        </authorList>
    </citation>
    <scope>NUCLEOTIDE SEQUENCE [LARGE SCALE GENOMIC DNA]</scope>
    <source>
        <strain evidence="3">CIP 111899</strain>
    </source>
</reference>
<dbReference type="PANTHER" id="PTHR14859">
    <property type="entry name" value="CALCOFLUOR WHITE HYPERSENSITIVE PROTEIN PRECURSOR"/>
    <property type="match status" value="1"/>
</dbReference>
<dbReference type="RefSeq" id="WP_230576917.1">
    <property type="nucleotide sequence ID" value="NZ_CAKJTI010000048.1"/>
</dbReference>
<proteinExistence type="predicted"/>